<dbReference type="SUPFAM" id="SSF52794">
    <property type="entry name" value="PTS system IIB component-like"/>
    <property type="match status" value="1"/>
</dbReference>
<sequence>MKRILLACSAGMSTSMVVSKMKKAAETLGEEYYIYAIPEGAIEEELQAHHDEVVVIMLGPQVRFARRATEKRAAPYGIPVDVMDVRLYGTADGEKLLQKALQLAKQRQ</sequence>
<feature type="domain" description="PTS EIIB type-3" evidence="8">
    <location>
        <begin position="1"/>
        <end position="108"/>
    </location>
</feature>
<proteinExistence type="predicted"/>
<evidence type="ECO:0000256" key="3">
    <source>
        <dbReference type="ARBA" id="ARBA00022597"/>
    </source>
</evidence>
<keyword evidence="5" id="KW-0598">Phosphotransferase system</keyword>
<evidence type="ECO:0000313" key="9">
    <source>
        <dbReference type="EMBL" id="SDC93278.1"/>
    </source>
</evidence>
<dbReference type="GO" id="GO:0009401">
    <property type="term" value="P:phosphoenolpyruvate-dependent sugar phosphotransferase system"/>
    <property type="evidence" value="ECO:0007669"/>
    <property type="project" value="UniProtKB-KW"/>
</dbReference>
<dbReference type="EMBL" id="FMZB01000005">
    <property type="protein sequence ID" value="SDC93278.1"/>
    <property type="molecule type" value="Genomic_DNA"/>
</dbReference>
<evidence type="ECO:0000313" key="10">
    <source>
        <dbReference type="Proteomes" id="UP000198666"/>
    </source>
</evidence>
<evidence type="ECO:0000256" key="2">
    <source>
        <dbReference type="ARBA" id="ARBA00022553"/>
    </source>
</evidence>
<dbReference type="OrthoDB" id="9808134at2"/>
<dbReference type="PANTHER" id="PTHR34581:SF2">
    <property type="entry name" value="PTS SYSTEM N,N'-DIACETYLCHITOBIOSE-SPECIFIC EIIB COMPONENT"/>
    <property type="match status" value="1"/>
</dbReference>
<evidence type="ECO:0000256" key="1">
    <source>
        <dbReference type="ARBA" id="ARBA00022448"/>
    </source>
</evidence>
<dbReference type="Proteomes" id="UP000198666">
    <property type="component" value="Unassembled WGS sequence"/>
</dbReference>
<keyword evidence="6" id="KW-0418">Kinase</keyword>
<evidence type="ECO:0000256" key="5">
    <source>
        <dbReference type="ARBA" id="ARBA00022683"/>
    </source>
</evidence>
<dbReference type="GO" id="GO:0008982">
    <property type="term" value="F:protein-N(PI)-phosphohistidine-sugar phosphotransferase activity"/>
    <property type="evidence" value="ECO:0007669"/>
    <property type="project" value="InterPro"/>
</dbReference>
<organism evidence="9 10">
    <name type="scientific">Terribacillus halophilus</name>
    <dbReference type="NCBI Taxonomy" id="361279"/>
    <lineage>
        <taxon>Bacteria</taxon>
        <taxon>Bacillati</taxon>
        <taxon>Bacillota</taxon>
        <taxon>Bacilli</taxon>
        <taxon>Bacillales</taxon>
        <taxon>Bacillaceae</taxon>
        <taxon>Terribacillus</taxon>
    </lineage>
</organism>
<dbReference type="Gene3D" id="3.40.50.2300">
    <property type="match status" value="1"/>
</dbReference>
<name>A0A1G6QLT6_9BACI</name>
<dbReference type="Pfam" id="PF02302">
    <property type="entry name" value="PTS_IIB"/>
    <property type="match status" value="1"/>
</dbReference>
<keyword evidence="1" id="KW-0813">Transport</keyword>
<dbReference type="AlphaFoldDB" id="A0A1G6QLT6"/>
<evidence type="ECO:0000256" key="4">
    <source>
        <dbReference type="ARBA" id="ARBA00022679"/>
    </source>
</evidence>
<dbReference type="InterPro" id="IPR036095">
    <property type="entry name" value="PTS_EIIB-like_sf"/>
</dbReference>
<dbReference type="PROSITE" id="PS51100">
    <property type="entry name" value="PTS_EIIB_TYPE_3"/>
    <property type="match status" value="1"/>
</dbReference>
<evidence type="ECO:0000256" key="7">
    <source>
        <dbReference type="PROSITE-ProRule" id="PRU00423"/>
    </source>
</evidence>
<dbReference type="InterPro" id="IPR051819">
    <property type="entry name" value="PTS_sugar-specific_EIIB"/>
</dbReference>
<evidence type="ECO:0000256" key="6">
    <source>
        <dbReference type="ARBA" id="ARBA00022777"/>
    </source>
</evidence>
<feature type="modified residue" description="Phosphocysteine; by EIIA" evidence="7">
    <location>
        <position position="8"/>
    </location>
</feature>
<dbReference type="InterPro" id="IPR003501">
    <property type="entry name" value="PTS_EIIB_2/3"/>
</dbReference>
<evidence type="ECO:0000259" key="8">
    <source>
        <dbReference type="PROSITE" id="PS51100"/>
    </source>
</evidence>
<keyword evidence="2" id="KW-0597">Phosphoprotein</keyword>
<protein>
    <submittedName>
        <fullName evidence="9">PTS system, cellobiose-specific IIB component</fullName>
    </submittedName>
</protein>
<accession>A0A1G6QLT6</accession>
<dbReference type="RefSeq" id="WP_093727221.1">
    <property type="nucleotide sequence ID" value="NZ_FMZB01000005.1"/>
</dbReference>
<keyword evidence="10" id="KW-1185">Reference proteome</keyword>
<dbReference type="GO" id="GO:0016301">
    <property type="term" value="F:kinase activity"/>
    <property type="evidence" value="ECO:0007669"/>
    <property type="project" value="UniProtKB-KW"/>
</dbReference>
<dbReference type="InterPro" id="IPR013012">
    <property type="entry name" value="PTS_EIIB_3"/>
</dbReference>
<dbReference type="PANTHER" id="PTHR34581">
    <property type="entry name" value="PTS SYSTEM N,N'-DIACETYLCHITOBIOSE-SPECIFIC EIIB COMPONENT"/>
    <property type="match status" value="1"/>
</dbReference>
<keyword evidence="3" id="KW-0762">Sugar transport</keyword>
<dbReference type="CDD" id="cd05564">
    <property type="entry name" value="PTS_IIB_chitobiose_lichenan"/>
    <property type="match status" value="1"/>
</dbReference>
<dbReference type="STRING" id="361279.SAMN05421663_105135"/>
<gene>
    <name evidence="9" type="ORF">SAMN05421663_105135</name>
</gene>
<reference evidence="10" key="1">
    <citation type="submission" date="2016-10" db="EMBL/GenBank/DDBJ databases">
        <authorList>
            <person name="Varghese N."/>
            <person name="Submissions S."/>
        </authorList>
    </citation>
    <scope>NUCLEOTIDE SEQUENCE [LARGE SCALE GENOMIC DNA]</scope>
    <source>
        <strain evidence="10">DSM 21620</strain>
    </source>
</reference>
<keyword evidence="4" id="KW-0808">Transferase</keyword>